<dbReference type="Pfam" id="PF07726">
    <property type="entry name" value="AAA_3"/>
    <property type="match status" value="1"/>
</dbReference>
<gene>
    <name evidence="3" type="ORF">B1R32_104198</name>
</gene>
<sequence>MQTQNGTRPQTPNSSSDTLRSAMRAVETNLSSIIQGKSADIELILIALASGGHVLLEDAPGTGKTTLAKAIAASMDGIFRRVQFTPDLLPADITGSSFYNPADGSFEFRPGPVFSNVLLADEINRTSPRTQSALLEVMGENQVSTDGKRHALPLPFFVVATQNPSDYAGTYPLPEAQLDRFMLRVSLGYPDAVAELSMLYAQNTHHPLEDLRAVVSTQTILDIQEEVKKVRFDEGVGEYVVRLIHATRGDSRLRIGLSPRGSLALYRTSQARAWWHGRDFVVPEDVRALAVPTLAHRLVLDTKARYGGASSETIIGELLESVAVPR</sequence>
<feature type="domain" description="ATPase AAA-3" evidence="1">
    <location>
        <begin position="53"/>
        <end position="183"/>
    </location>
</feature>
<evidence type="ECO:0000259" key="1">
    <source>
        <dbReference type="Pfam" id="PF07726"/>
    </source>
</evidence>
<dbReference type="Proteomes" id="UP000237684">
    <property type="component" value="Unassembled WGS sequence"/>
</dbReference>
<comment type="caution">
    <text evidence="3">The sequence shown here is derived from an EMBL/GenBank/DDBJ whole genome shotgun (WGS) entry which is preliminary data.</text>
</comment>
<proteinExistence type="predicted"/>
<evidence type="ECO:0000259" key="2">
    <source>
        <dbReference type="Pfam" id="PF17863"/>
    </source>
</evidence>
<feature type="domain" description="ChlI/MoxR AAA lid" evidence="2">
    <location>
        <begin position="246"/>
        <end position="315"/>
    </location>
</feature>
<dbReference type="GO" id="GO:0016887">
    <property type="term" value="F:ATP hydrolysis activity"/>
    <property type="evidence" value="ECO:0007669"/>
    <property type="project" value="InterPro"/>
</dbReference>
<keyword evidence="4" id="KW-1185">Reference proteome</keyword>
<dbReference type="Pfam" id="PF17863">
    <property type="entry name" value="AAA_lid_2"/>
    <property type="match status" value="1"/>
</dbReference>
<dbReference type="InterPro" id="IPR050764">
    <property type="entry name" value="CbbQ/NirQ/NorQ/GpvN"/>
</dbReference>
<dbReference type="RefSeq" id="WP_202973452.1">
    <property type="nucleotide sequence ID" value="NZ_NIGF01000004.1"/>
</dbReference>
<dbReference type="InterPro" id="IPR011703">
    <property type="entry name" value="ATPase_AAA-3"/>
</dbReference>
<dbReference type="SUPFAM" id="SSF52540">
    <property type="entry name" value="P-loop containing nucleoside triphosphate hydrolases"/>
    <property type="match status" value="1"/>
</dbReference>
<dbReference type="EMBL" id="NIGF01000004">
    <property type="protein sequence ID" value="PQV64699.1"/>
    <property type="molecule type" value="Genomic_DNA"/>
</dbReference>
<dbReference type="PANTHER" id="PTHR42759">
    <property type="entry name" value="MOXR FAMILY PROTEIN"/>
    <property type="match status" value="1"/>
</dbReference>
<evidence type="ECO:0000313" key="4">
    <source>
        <dbReference type="Proteomes" id="UP000237684"/>
    </source>
</evidence>
<dbReference type="InParanoid" id="A0A2S8SV95"/>
<reference evidence="3 4" key="1">
    <citation type="journal article" date="2018" name="Syst. Appl. Microbiol.">
        <title>Abditibacterium utsteinense sp. nov., the first cultivated member of candidate phylum FBP, isolated from ice-free Antarctic soil samples.</title>
        <authorList>
            <person name="Tahon G."/>
            <person name="Tytgat B."/>
            <person name="Lebbe L."/>
            <person name="Carlier A."/>
            <person name="Willems A."/>
        </authorList>
    </citation>
    <scope>NUCLEOTIDE SEQUENCE [LARGE SCALE GENOMIC DNA]</scope>
    <source>
        <strain evidence="3 4">LMG 29911</strain>
    </source>
</reference>
<accession>A0A2S8SV95</accession>
<name>A0A2S8SV95_9BACT</name>
<dbReference type="PIRSF" id="PIRSF002849">
    <property type="entry name" value="AAA_ATPase_chaperone_MoxR_prd"/>
    <property type="match status" value="1"/>
</dbReference>
<evidence type="ECO:0000313" key="3">
    <source>
        <dbReference type="EMBL" id="PQV64699.1"/>
    </source>
</evidence>
<dbReference type="PANTHER" id="PTHR42759:SF5">
    <property type="entry name" value="METHANOL DEHYDROGENASE REGULATOR"/>
    <property type="match status" value="1"/>
</dbReference>
<dbReference type="InterPro" id="IPR027417">
    <property type="entry name" value="P-loop_NTPase"/>
</dbReference>
<protein>
    <submittedName>
        <fullName evidence="3">MoxR-like ATPase</fullName>
    </submittedName>
</protein>
<dbReference type="GO" id="GO:0005524">
    <property type="term" value="F:ATP binding"/>
    <property type="evidence" value="ECO:0007669"/>
    <property type="project" value="InterPro"/>
</dbReference>
<dbReference type="InterPro" id="IPR041628">
    <property type="entry name" value="ChlI/MoxR_AAA_lid"/>
</dbReference>
<dbReference type="Gene3D" id="3.40.50.300">
    <property type="entry name" value="P-loop containing nucleotide triphosphate hydrolases"/>
    <property type="match status" value="1"/>
</dbReference>
<dbReference type="AlphaFoldDB" id="A0A2S8SV95"/>
<dbReference type="Gene3D" id="1.10.8.80">
    <property type="entry name" value="Magnesium chelatase subunit I, C-Terminal domain"/>
    <property type="match status" value="1"/>
</dbReference>
<dbReference type="CDD" id="cd00009">
    <property type="entry name" value="AAA"/>
    <property type="match status" value="1"/>
</dbReference>
<organism evidence="3 4">
    <name type="scientific">Abditibacterium utsteinense</name>
    <dbReference type="NCBI Taxonomy" id="1960156"/>
    <lineage>
        <taxon>Bacteria</taxon>
        <taxon>Pseudomonadati</taxon>
        <taxon>Abditibacteriota</taxon>
        <taxon>Abditibacteriia</taxon>
        <taxon>Abditibacteriales</taxon>
        <taxon>Abditibacteriaceae</taxon>
        <taxon>Abditibacterium</taxon>
    </lineage>
</organism>